<dbReference type="AlphaFoldDB" id="A0AAV9NY14"/>
<evidence type="ECO:0000313" key="4">
    <source>
        <dbReference type="Proteomes" id="UP001337655"/>
    </source>
</evidence>
<evidence type="ECO:0000256" key="1">
    <source>
        <dbReference type="SAM" id="MobiDB-lite"/>
    </source>
</evidence>
<accession>A0AAV9NY14</accession>
<feature type="compositionally biased region" description="Low complexity" evidence="1">
    <location>
        <begin position="1"/>
        <end position="16"/>
    </location>
</feature>
<sequence>MASPSSSPPETRTTPTPDLPSSPALHTSLAHQNAQYNDCTSCRIMGSAAFTGLGFYTYYSGRKQLREREAEFLKAGSRFGVRVRKMMILGMSMGLVGLGAWRLVD</sequence>
<dbReference type="RefSeq" id="XP_064655104.1">
    <property type="nucleotide sequence ID" value="XM_064806799.1"/>
</dbReference>
<protein>
    <recommendedName>
        <fullName evidence="2">Distal membrane-arm assembly complex protein 1-like domain-containing protein</fullName>
    </recommendedName>
</protein>
<dbReference type="Proteomes" id="UP001337655">
    <property type="component" value="Unassembled WGS sequence"/>
</dbReference>
<dbReference type="InterPro" id="IPR053092">
    <property type="entry name" value="Mitochondrial_unc_protein"/>
</dbReference>
<dbReference type="PANTHER" id="PTHR28048">
    <property type="entry name" value="ACR195WP"/>
    <property type="match status" value="1"/>
</dbReference>
<reference evidence="3 4" key="1">
    <citation type="submission" date="2023-08" db="EMBL/GenBank/DDBJ databases">
        <title>Black Yeasts Isolated from many extreme environments.</title>
        <authorList>
            <person name="Coleine C."/>
            <person name="Stajich J.E."/>
            <person name="Selbmann L."/>
        </authorList>
    </citation>
    <scope>NUCLEOTIDE SEQUENCE [LARGE SCALE GENOMIC DNA]</scope>
    <source>
        <strain evidence="3 4">CCFEE 5935</strain>
    </source>
</reference>
<name>A0AAV9NY14_9PEZI</name>
<dbReference type="GeneID" id="89930903"/>
<dbReference type="Pfam" id="PF15055">
    <property type="entry name" value="DMAC1_Dmo2"/>
    <property type="match status" value="1"/>
</dbReference>
<organism evidence="3 4">
    <name type="scientific">Saxophila tyrrhenica</name>
    <dbReference type="NCBI Taxonomy" id="1690608"/>
    <lineage>
        <taxon>Eukaryota</taxon>
        <taxon>Fungi</taxon>
        <taxon>Dikarya</taxon>
        <taxon>Ascomycota</taxon>
        <taxon>Pezizomycotina</taxon>
        <taxon>Dothideomycetes</taxon>
        <taxon>Dothideomycetidae</taxon>
        <taxon>Mycosphaerellales</taxon>
        <taxon>Extremaceae</taxon>
        <taxon>Saxophila</taxon>
    </lineage>
</organism>
<keyword evidence="4" id="KW-1185">Reference proteome</keyword>
<proteinExistence type="predicted"/>
<dbReference type="EMBL" id="JAVRRT010000018">
    <property type="protein sequence ID" value="KAK5164908.1"/>
    <property type="molecule type" value="Genomic_DNA"/>
</dbReference>
<feature type="region of interest" description="Disordered" evidence="1">
    <location>
        <begin position="1"/>
        <end position="26"/>
    </location>
</feature>
<dbReference type="PANTHER" id="PTHR28048:SF1">
    <property type="entry name" value="ACR195WP"/>
    <property type="match status" value="1"/>
</dbReference>
<dbReference type="InterPro" id="IPR028036">
    <property type="entry name" value="DMAC1-like_dom"/>
</dbReference>
<feature type="domain" description="Distal membrane-arm assembly complex protein 1-like" evidence="2">
    <location>
        <begin position="38"/>
        <end position="72"/>
    </location>
</feature>
<evidence type="ECO:0000313" key="3">
    <source>
        <dbReference type="EMBL" id="KAK5164908.1"/>
    </source>
</evidence>
<comment type="caution">
    <text evidence="3">The sequence shown here is derived from an EMBL/GenBank/DDBJ whole genome shotgun (WGS) entry which is preliminary data.</text>
</comment>
<evidence type="ECO:0000259" key="2">
    <source>
        <dbReference type="Pfam" id="PF15055"/>
    </source>
</evidence>
<gene>
    <name evidence="3" type="ORF">LTR77_009572</name>
</gene>